<dbReference type="HOGENOM" id="CLU_067794_0_0_5"/>
<dbReference type="Gene3D" id="1.10.10.10">
    <property type="entry name" value="Winged helix-like DNA-binding domain superfamily/Winged helix DNA-binding domain"/>
    <property type="match status" value="1"/>
</dbReference>
<keyword evidence="3" id="KW-1185">Reference proteome</keyword>
<dbReference type="InterPro" id="IPR036388">
    <property type="entry name" value="WH-like_DNA-bd_sf"/>
</dbReference>
<dbReference type="InterPro" id="IPR036390">
    <property type="entry name" value="WH_DNA-bd_sf"/>
</dbReference>
<accession>Q2RR47</accession>
<protein>
    <recommendedName>
        <fullName evidence="1">NrtR DNA-binding winged helix domain-containing protein</fullName>
    </recommendedName>
</protein>
<dbReference type="EnsemblBacteria" id="ABC23398">
    <property type="protein sequence ID" value="ABC23398"/>
    <property type="gene ID" value="Rru_A2601"/>
</dbReference>
<gene>
    <name evidence="2" type="ordered locus">Rru_A2601</name>
</gene>
<dbReference type="InterPro" id="IPR011213">
    <property type="entry name" value="NMN_biosyn"/>
</dbReference>
<dbReference type="PIRSF" id="PIRSF019423">
    <property type="entry name" value="NMN_biosyn"/>
    <property type="match status" value="1"/>
</dbReference>
<dbReference type="Gene3D" id="3.90.79.10">
    <property type="entry name" value="Nucleoside Triphosphate Pyrophosphohydrolase"/>
    <property type="match status" value="1"/>
</dbReference>
<dbReference type="Pfam" id="PF21906">
    <property type="entry name" value="WHD_NrtR"/>
    <property type="match status" value="1"/>
</dbReference>
<name>Q2RR47_RHORT</name>
<dbReference type="InterPro" id="IPR054105">
    <property type="entry name" value="WHD_NrtR"/>
</dbReference>
<reference evidence="2 3" key="1">
    <citation type="journal article" date="2011" name="Stand. Genomic Sci.">
        <title>Complete genome sequence of Rhodospirillum rubrum type strain (S1).</title>
        <authorList>
            <person name="Munk A.C."/>
            <person name="Copeland A."/>
            <person name="Lucas S."/>
            <person name="Lapidus A."/>
            <person name="Del Rio T.G."/>
            <person name="Barry K."/>
            <person name="Detter J.C."/>
            <person name="Hammon N."/>
            <person name="Israni S."/>
            <person name="Pitluck S."/>
            <person name="Brettin T."/>
            <person name="Bruce D."/>
            <person name="Han C."/>
            <person name="Tapia R."/>
            <person name="Gilna P."/>
            <person name="Schmutz J."/>
            <person name="Larimer F."/>
            <person name="Land M."/>
            <person name="Kyrpides N.C."/>
            <person name="Mavromatis K."/>
            <person name="Richardson P."/>
            <person name="Rohde M."/>
            <person name="Goker M."/>
            <person name="Klenk H.P."/>
            <person name="Zhang Y."/>
            <person name="Roberts G.P."/>
            <person name="Reslewic S."/>
            <person name="Schwartz D.C."/>
        </authorList>
    </citation>
    <scope>NUCLEOTIDE SEQUENCE [LARGE SCALE GENOMIC DNA]</scope>
    <source>
        <strain evidence="3">ATCC 11170 / ATH 1.1.1 / DSM 467 / LMG 4362 / NCIMB 8255 / S1</strain>
    </source>
</reference>
<proteinExistence type="predicted"/>
<dbReference type="KEGG" id="rru:Rru_A2601"/>
<organism evidence="2 3">
    <name type="scientific">Rhodospirillum rubrum (strain ATCC 11170 / ATH 1.1.1 / DSM 467 / LMG 4362 / NCIMB 8255 / S1)</name>
    <dbReference type="NCBI Taxonomy" id="269796"/>
    <lineage>
        <taxon>Bacteria</taxon>
        <taxon>Pseudomonadati</taxon>
        <taxon>Pseudomonadota</taxon>
        <taxon>Alphaproteobacteria</taxon>
        <taxon>Rhodospirillales</taxon>
        <taxon>Rhodospirillaceae</taxon>
        <taxon>Rhodospirillum</taxon>
    </lineage>
</organism>
<feature type="domain" description="NrtR DNA-binding winged helix" evidence="1">
    <location>
        <begin position="255"/>
        <end position="314"/>
    </location>
</feature>
<dbReference type="AlphaFoldDB" id="Q2RR47"/>
<dbReference type="PATRIC" id="fig|269796.9.peg.2710"/>
<dbReference type="Proteomes" id="UP000001929">
    <property type="component" value="Chromosome"/>
</dbReference>
<dbReference type="STRING" id="269796.Rru_A2601"/>
<dbReference type="EMBL" id="CP000230">
    <property type="protein sequence ID" value="ABC23398.1"/>
    <property type="molecule type" value="Genomic_DNA"/>
</dbReference>
<evidence type="ECO:0000313" key="2">
    <source>
        <dbReference type="EMBL" id="ABC23398.1"/>
    </source>
</evidence>
<evidence type="ECO:0000313" key="3">
    <source>
        <dbReference type="Proteomes" id="UP000001929"/>
    </source>
</evidence>
<dbReference type="InterPro" id="IPR015797">
    <property type="entry name" value="NUDIX_hydrolase-like_dom_sf"/>
</dbReference>
<dbReference type="PhylomeDB" id="Q2RR47"/>
<evidence type="ECO:0000259" key="1">
    <source>
        <dbReference type="Pfam" id="PF21906"/>
    </source>
</evidence>
<dbReference type="eggNOG" id="COG4111">
    <property type="taxonomic scope" value="Bacteria"/>
</dbReference>
<sequence length="335" mass="37060">MVDNGGRGRDGGESGGVSVDLTAAIVAVTGEDPRVLVVARPGRDDDSFPSGPLRDSHRTLQAGLRAWVERQTGRTLGHVEQLYAFGDRDRVLPASSGSGEGGGGRVLSLAYLALVREAGDGPAEWPGARWRGWYDFLPWEDRRAARPTDRSILADRLAAWARRAADPAARRARVDRVGLLFGLEGRPWDEEAVLERYEALFEARLVPEAWRGAPVPVPEAVSELGGRPMAGDHRRILASALGRLRTTIKYRPVLFELMAPHFTLLQLQRTAEALSGARLHKQNFRRLVEQQGLVEETGEVFAETGGRPAKLMRFRSEIRRERPSVGLRMRARPED</sequence>
<dbReference type="SUPFAM" id="SSF46785">
    <property type="entry name" value="Winged helix' DNA-binding domain"/>
    <property type="match status" value="1"/>
</dbReference>
<dbReference type="CDD" id="cd18873">
    <property type="entry name" value="NUDIX_NadM_like"/>
    <property type="match status" value="1"/>
</dbReference>
<dbReference type="SUPFAM" id="SSF55811">
    <property type="entry name" value="Nudix"/>
    <property type="match status" value="1"/>
</dbReference>
<dbReference type="RefSeq" id="WP_011390351.1">
    <property type="nucleotide sequence ID" value="NC_007643.1"/>
</dbReference>